<feature type="compositionally biased region" description="Polar residues" evidence="1">
    <location>
        <begin position="1"/>
        <end position="13"/>
    </location>
</feature>
<reference evidence="3 4" key="1">
    <citation type="submission" date="2024-10" db="EMBL/GenBank/DDBJ databases">
        <title>Updated reference genomes for cyclostephanoid diatoms.</title>
        <authorList>
            <person name="Roberts W.R."/>
            <person name="Alverson A.J."/>
        </authorList>
    </citation>
    <scope>NUCLEOTIDE SEQUENCE [LARGE SCALE GENOMIC DNA]</scope>
    <source>
        <strain evidence="3 4">AJA228-03</strain>
    </source>
</reference>
<feature type="region of interest" description="Disordered" evidence="1">
    <location>
        <begin position="157"/>
        <end position="188"/>
    </location>
</feature>
<dbReference type="InterPro" id="IPR013087">
    <property type="entry name" value="Znf_C2H2_type"/>
</dbReference>
<feature type="region of interest" description="Disordered" evidence="1">
    <location>
        <begin position="211"/>
        <end position="266"/>
    </location>
</feature>
<feature type="region of interest" description="Disordered" evidence="1">
    <location>
        <begin position="1"/>
        <end position="22"/>
    </location>
</feature>
<proteinExistence type="predicted"/>
<evidence type="ECO:0000259" key="2">
    <source>
        <dbReference type="PROSITE" id="PS00028"/>
    </source>
</evidence>
<feature type="domain" description="C2H2-type" evidence="2">
    <location>
        <begin position="122"/>
        <end position="142"/>
    </location>
</feature>
<protein>
    <recommendedName>
        <fullName evidence="2">C2H2-type domain-containing protein</fullName>
    </recommendedName>
</protein>
<dbReference type="InterPro" id="IPR052892">
    <property type="entry name" value="NA-targeting_endonuclease"/>
</dbReference>
<accession>A0ABD3R522</accession>
<feature type="compositionally biased region" description="Acidic residues" evidence="1">
    <location>
        <begin position="157"/>
        <end position="167"/>
    </location>
</feature>
<organism evidence="3 4">
    <name type="scientific">Cyclostephanos tholiformis</name>
    <dbReference type="NCBI Taxonomy" id="382380"/>
    <lineage>
        <taxon>Eukaryota</taxon>
        <taxon>Sar</taxon>
        <taxon>Stramenopiles</taxon>
        <taxon>Ochrophyta</taxon>
        <taxon>Bacillariophyta</taxon>
        <taxon>Coscinodiscophyceae</taxon>
        <taxon>Thalassiosirophycidae</taxon>
        <taxon>Stephanodiscales</taxon>
        <taxon>Stephanodiscaceae</taxon>
        <taxon>Cyclostephanos</taxon>
    </lineage>
</organism>
<evidence type="ECO:0000313" key="4">
    <source>
        <dbReference type="Proteomes" id="UP001530377"/>
    </source>
</evidence>
<name>A0ABD3R522_9STRA</name>
<dbReference type="EMBL" id="JALLPB020000548">
    <property type="protein sequence ID" value="KAL3808090.1"/>
    <property type="molecule type" value="Genomic_DNA"/>
</dbReference>
<keyword evidence="4" id="KW-1185">Reference proteome</keyword>
<dbReference type="PANTHER" id="PTHR33877">
    <property type="entry name" value="SLL1193 PROTEIN"/>
    <property type="match status" value="1"/>
</dbReference>
<dbReference type="PROSITE" id="PS00028">
    <property type="entry name" value="ZINC_FINGER_C2H2_1"/>
    <property type="match status" value="1"/>
</dbReference>
<evidence type="ECO:0000313" key="3">
    <source>
        <dbReference type="EMBL" id="KAL3808090.1"/>
    </source>
</evidence>
<sequence length="266" mass="28493">MSSAANATGSTPMSSSSSSSSSRRRVINSVAILDRHPSLVLKADYQPLQMLPLTIWSWQDAVKVVLSGKAIIVDIYPNVYVRAINLDVPVTSVIALREYAPMGKARPAFTRCNVFLCNGYRCQYCIGLFCTWDLLLDHVKPHCLGGRLTVVDMSRDEDGDSIEDDLSLESRESQPAKASSNTADDESDCARVPGVICIDDHLVEGDVISPRATSARSAHPDNDVVSRTAVGGHRALCEESASRGGSGGEREAVPMGGTVDGVGRVN</sequence>
<dbReference type="PANTHER" id="PTHR33877:SF2">
    <property type="entry name" value="OS07G0170200 PROTEIN"/>
    <property type="match status" value="1"/>
</dbReference>
<dbReference type="AlphaFoldDB" id="A0ABD3R522"/>
<dbReference type="Proteomes" id="UP001530377">
    <property type="component" value="Unassembled WGS sequence"/>
</dbReference>
<evidence type="ECO:0000256" key="1">
    <source>
        <dbReference type="SAM" id="MobiDB-lite"/>
    </source>
</evidence>
<gene>
    <name evidence="3" type="ORF">ACHAXA_006852</name>
</gene>
<comment type="caution">
    <text evidence="3">The sequence shown here is derived from an EMBL/GenBank/DDBJ whole genome shotgun (WGS) entry which is preliminary data.</text>
</comment>